<proteinExistence type="predicted"/>
<sequence length="163" mass="17910">MTEFSFPVEAGQIMLFARAVGDPNPVYSDPVAAAESEAGSIIAPPTFVQSGAHYNPDWALRPMVGEPWFGSGRTPTGTTQPAPHSGGLHAEQHFEYHRHIRPGDVLTVTLRSGKAWEKVGRRGGRLRFEETISEYRDAKGELILTSRNIIVRPERTVDAEESA</sequence>
<protein>
    <submittedName>
        <fullName evidence="2">MaoC family dehydratase N-terminal domain-containing protein</fullName>
    </submittedName>
</protein>
<dbReference type="EMBL" id="JALKFT010000023">
    <property type="protein sequence ID" value="MCK9877879.1"/>
    <property type="molecule type" value="Genomic_DNA"/>
</dbReference>
<name>A0ABT0K270_9ACTN</name>
<dbReference type="CDD" id="cd03441">
    <property type="entry name" value="R_hydratase_like"/>
    <property type="match status" value="1"/>
</dbReference>
<evidence type="ECO:0000313" key="3">
    <source>
        <dbReference type="Proteomes" id="UP001201873"/>
    </source>
</evidence>
<organism evidence="2 3">
    <name type="scientific">Frankia umida</name>
    <dbReference type="NCBI Taxonomy" id="573489"/>
    <lineage>
        <taxon>Bacteria</taxon>
        <taxon>Bacillati</taxon>
        <taxon>Actinomycetota</taxon>
        <taxon>Actinomycetes</taxon>
        <taxon>Frankiales</taxon>
        <taxon>Frankiaceae</taxon>
        <taxon>Frankia</taxon>
    </lineage>
</organism>
<dbReference type="Gene3D" id="3.10.129.10">
    <property type="entry name" value="Hotdog Thioesterase"/>
    <property type="match status" value="1"/>
</dbReference>
<dbReference type="Pfam" id="PF13452">
    <property type="entry name" value="FAS1_DH_region"/>
    <property type="match status" value="1"/>
</dbReference>
<dbReference type="Proteomes" id="UP001201873">
    <property type="component" value="Unassembled WGS sequence"/>
</dbReference>
<comment type="caution">
    <text evidence="2">The sequence shown here is derived from an EMBL/GenBank/DDBJ whole genome shotgun (WGS) entry which is preliminary data.</text>
</comment>
<gene>
    <name evidence="2" type="ORF">MXD59_19210</name>
</gene>
<accession>A0ABT0K270</accession>
<dbReference type="SUPFAM" id="SSF54637">
    <property type="entry name" value="Thioesterase/thiol ester dehydrase-isomerase"/>
    <property type="match status" value="1"/>
</dbReference>
<keyword evidence="3" id="KW-1185">Reference proteome</keyword>
<evidence type="ECO:0000313" key="2">
    <source>
        <dbReference type="EMBL" id="MCK9877879.1"/>
    </source>
</evidence>
<dbReference type="InterPro" id="IPR039569">
    <property type="entry name" value="FAS1-like_DH_region"/>
</dbReference>
<evidence type="ECO:0000259" key="1">
    <source>
        <dbReference type="Pfam" id="PF13452"/>
    </source>
</evidence>
<dbReference type="InterPro" id="IPR029069">
    <property type="entry name" value="HotDog_dom_sf"/>
</dbReference>
<reference evidence="2 3" key="1">
    <citation type="submission" date="2022-04" db="EMBL/GenBank/DDBJ databases">
        <title>Genome diversity in the genus Frankia.</title>
        <authorList>
            <person name="Carlos-Shanley C."/>
            <person name="Hahn D."/>
        </authorList>
    </citation>
    <scope>NUCLEOTIDE SEQUENCE [LARGE SCALE GENOMIC DNA]</scope>
    <source>
        <strain evidence="2 3">Ag45/Mut15</strain>
    </source>
</reference>
<dbReference type="RefSeq" id="WP_248826052.1">
    <property type="nucleotide sequence ID" value="NZ_JALKFT010000023.1"/>
</dbReference>
<feature type="domain" description="FAS1-like dehydratase" evidence="1">
    <location>
        <begin position="3"/>
        <end position="145"/>
    </location>
</feature>